<evidence type="ECO:0000256" key="1">
    <source>
        <dbReference type="SAM" id="Phobius"/>
    </source>
</evidence>
<keyword evidence="1" id="KW-1133">Transmembrane helix</keyword>
<dbReference type="EMBL" id="PVWQ01000001">
    <property type="protein sequence ID" value="RDW93471.1"/>
    <property type="molecule type" value="Genomic_DNA"/>
</dbReference>
<gene>
    <name evidence="2" type="ORF">DSM5745_00793</name>
</gene>
<evidence type="ECO:0000313" key="2">
    <source>
        <dbReference type="EMBL" id="RDW93471.1"/>
    </source>
</evidence>
<dbReference type="Proteomes" id="UP000256690">
    <property type="component" value="Unassembled WGS sequence"/>
</dbReference>
<protein>
    <submittedName>
        <fullName evidence="2">Uncharacterized protein</fullName>
    </submittedName>
</protein>
<feature type="transmembrane region" description="Helical" evidence="1">
    <location>
        <begin position="59"/>
        <end position="81"/>
    </location>
</feature>
<organism evidence="2 3">
    <name type="scientific">Aspergillus mulundensis</name>
    <dbReference type="NCBI Taxonomy" id="1810919"/>
    <lineage>
        <taxon>Eukaryota</taxon>
        <taxon>Fungi</taxon>
        <taxon>Dikarya</taxon>
        <taxon>Ascomycota</taxon>
        <taxon>Pezizomycotina</taxon>
        <taxon>Eurotiomycetes</taxon>
        <taxon>Eurotiomycetidae</taxon>
        <taxon>Eurotiales</taxon>
        <taxon>Aspergillaceae</taxon>
        <taxon>Aspergillus</taxon>
        <taxon>Aspergillus subgen. Nidulantes</taxon>
    </lineage>
</organism>
<dbReference type="STRING" id="1810919.A0A3D8T4T8"/>
<accession>A0A3D8T4T8</accession>
<keyword evidence="3" id="KW-1185">Reference proteome</keyword>
<keyword evidence="1" id="KW-0472">Membrane</keyword>
<keyword evidence="1" id="KW-0812">Transmembrane</keyword>
<dbReference type="AlphaFoldDB" id="A0A3D8T4T8"/>
<dbReference type="RefSeq" id="XP_026608654.1">
    <property type="nucleotide sequence ID" value="XM_026742809.1"/>
</dbReference>
<reference evidence="2 3" key="1">
    <citation type="journal article" date="2018" name="IMA Fungus">
        <title>IMA Genome-F 9: Draft genome sequence of Annulohypoxylon stygium, Aspergillus mulundensis, Berkeleyomyces basicola (syn. Thielaviopsis basicola), Ceratocystis smalleyi, two Cercospora beticola strains, Coleophoma cylindrospora, Fusarium fracticaudum, Phialophora cf. hyalina, and Morchella septimelata.</title>
        <authorList>
            <person name="Wingfield B.D."/>
            <person name="Bills G.F."/>
            <person name="Dong Y."/>
            <person name="Huang W."/>
            <person name="Nel W.J."/>
            <person name="Swalarsk-Parry B.S."/>
            <person name="Vaghefi N."/>
            <person name="Wilken P.M."/>
            <person name="An Z."/>
            <person name="de Beer Z.W."/>
            <person name="De Vos L."/>
            <person name="Chen L."/>
            <person name="Duong T.A."/>
            <person name="Gao Y."/>
            <person name="Hammerbacher A."/>
            <person name="Kikkert J.R."/>
            <person name="Li Y."/>
            <person name="Li H."/>
            <person name="Li K."/>
            <person name="Li Q."/>
            <person name="Liu X."/>
            <person name="Ma X."/>
            <person name="Naidoo K."/>
            <person name="Pethybridge S.J."/>
            <person name="Sun J."/>
            <person name="Steenkamp E.T."/>
            <person name="van der Nest M.A."/>
            <person name="van Wyk S."/>
            <person name="Wingfield M.J."/>
            <person name="Xiong C."/>
            <person name="Yue Q."/>
            <person name="Zhang X."/>
        </authorList>
    </citation>
    <scope>NUCLEOTIDE SEQUENCE [LARGE SCALE GENOMIC DNA]</scope>
    <source>
        <strain evidence="2 3">DSM 5745</strain>
    </source>
</reference>
<comment type="caution">
    <text evidence="2">The sequence shown here is derived from an EMBL/GenBank/DDBJ whole genome shotgun (WGS) entry which is preliminary data.</text>
</comment>
<feature type="transmembrane region" description="Helical" evidence="1">
    <location>
        <begin position="158"/>
        <end position="185"/>
    </location>
</feature>
<proteinExistence type="predicted"/>
<dbReference type="OrthoDB" id="2150604at2759"/>
<dbReference type="GeneID" id="38111163"/>
<evidence type="ECO:0000313" key="3">
    <source>
        <dbReference type="Proteomes" id="UP000256690"/>
    </source>
</evidence>
<sequence length="224" mass="25302">MTDIQTLTLSARAAFIAWRLVTNPWFVMQRTVQRILDIDDPPRQTARLVRWQADKKVEYQYVGVVGSLVASSVSGSLQWAISSSENTFWLVLAFWYGALALTLFCVIGAFYTSILVSSFDLRDDGNGDVERLLLSLRGQARNDEDGGGMNGPPRRRMLFVLQAPIMLLSYSILSYLVGLLLWIVAPLWRVGVFENGQLWVSLVHYSVVQYERIKEKYTNGIGCV</sequence>
<name>A0A3D8T4T8_9EURO</name>
<feature type="transmembrane region" description="Helical" evidence="1">
    <location>
        <begin position="87"/>
        <end position="112"/>
    </location>
</feature>